<dbReference type="InterPro" id="IPR022637">
    <property type="entry name" value="DNA_polIII_beta_cen"/>
</dbReference>
<evidence type="ECO:0000256" key="1">
    <source>
        <dbReference type="ARBA" id="ARBA00004496"/>
    </source>
</evidence>
<keyword evidence="9" id="KW-0238">DNA-binding</keyword>
<dbReference type="InterPro" id="IPR022635">
    <property type="entry name" value="DNA_polIII_beta_C"/>
</dbReference>
<dbReference type="RefSeq" id="WP_013360227.1">
    <property type="nucleotide sequence ID" value="NZ_FUYN01000006.1"/>
</dbReference>
<dbReference type="Proteomes" id="UP000243406">
    <property type="component" value="Unassembled WGS sequence"/>
</dbReference>
<evidence type="ECO:0000313" key="14">
    <source>
        <dbReference type="EMBL" id="SKB65870.1"/>
    </source>
</evidence>
<dbReference type="Gene3D" id="3.70.10.10">
    <property type="match status" value="1"/>
</dbReference>
<dbReference type="GO" id="GO:0008408">
    <property type="term" value="F:3'-5' exonuclease activity"/>
    <property type="evidence" value="ECO:0007669"/>
    <property type="project" value="InterPro"/>
</dbReference>
<feature type="domain" description="DNA polymerase III beta sliding clamp N-terminal" evidence="11">
    <location>
        <begin position="1"/>
        <end position="116"/>
    </location>
</feature>
<keyword evidence="7 10" id="KW-0235">DNA replication</keyword>
<dbReference type="InterPro" id="IPR001001">
    <property type="entry name" value="DNA_polIII_beta"/>
</dbReference>
<dbReference type="EMBL" id="FUYN01000006">
    <property type="protein sequence ID" value="SKB65870.1"/>
    <property type="molecule type" value="Genomic_DNA"/>
</dbReference>
<dbReference type="PANTHER" id="PTHR30478">
    <property type="entry name" value="DNA POLYMERASE III SUBUNIT BETA"/>
    <property type="match status" value="1"/>
</dbReference>
<evidence type="ECO:0000259" key="12">
    <source>
        <dbReference type="Pfam" id="PF02767"/>
    </source>
</evidence>
<evidence type="ECO:0000256" key="3">
    <source>
        <dbReference type="ARBA" id="ARBA00021035"/>
    </source>
</evidence>
<accession>A0A1T5D2Z3</accession>
<dbReference type="Pfam" id="PF00712">
    <property type="entry name" value="DNA_pol3_beta"/>
    <property type="match status" value="1"/>
</dbReference>
<dbReference type="InterPro" id="IPR022634">
    <property type="entry name" value="DNA_polIII_beta_N"/>
</dbReference>
<dbReference type="OrthoDB" id="8421503at2"/>
<dbReference type="CDD" id="cd00140">
    <property type="entry name" value="beta_clamp"/>
    <property type="match status" value="1"/>
</dbReference>
<comment type="function">
    <text evidence="10">Confers DNA tethering and processivity to DNA polymerases and other proteins. Acts as a clamp, forming a ring around DNA (a reaction catalyzed by the clamp-loading complex) which diffuses in an ATP-independent manner freely and bidirectionally along dsDNA. Initially characterized for its ability to contact the catalytic subunit of DNA polymerase III (Pol III), a complex, multichain enzyme responsible for most of the replicative synthesis in bacteria; Pol III exhibits 3'-5' exonuclease proofreading activity. The beta chain is required for initiation of replication as well as for processivity of DNA replication.</text>
</comment>
<comment type="similarity">
    <text evidence="2 10">Belongs to the beta sliding clamp family.</text>
</comment>
<evidence type="ECO:0000256" key="2">
    <source>
        <dbReference type="ARBA" id="ARBA00010752"/>
    </source>
</evidence>
<evidence type="ECO:0000256" key="7">
    <source>
        <dbReference type="ARBA" id="ARBA00022705"/>
    </source>
</evidence>
<feature type="domain" description="DNA polymerase III beta sliding clamp central" evidence="12">
    <location>
        <begin position="129"/>
        <end position="240"/>
    </location>
</feature>
<dbReference type="SUPFAM" id="SSF55979">
    <property type="entry name" value="DNA clamp"/>
    <property type="match status" value="3"/>
</dbReference>
<reference evidence="15" key="1">
    <citation type="submission" date="2017-02" db="EMBL/GenBank/DDBJ databases">
        <authorList>
            <person name="Varghese N."/>
            <person name="Submissions S."/>
        </authorList>
    </citation>
    <scope>NUCLEOTIDE SEQUENCE [LARGE SCALE GENOMIC DNA]</scope>
    <source>
        <strain evidence="15">ATCC 35199</strain>
    </source>
</reference>
<sequence length="363" mass="41022">MKITVNQNELQSAINMTLKGVSNKNTIEILKGILFETYEGKLMLTSNNLEIGVQTVIDADIQREGKVVIDAKIISDIVRKLPSSDVCLDVDETHIVKISSTSLEFNIKGFSGEDFPIPVSIEENYYKEISSDIFKEMVRKTSFAVSLDETKPLLMGELIEFKNNSINMVAIDGFRLAIKYIKDDNFVTDSKIIVPGKTLVDISRMIPPSVDKIKLGFDEKHASFIIGETILTTRLLEGEFINYSQIIPKEFSTKLKIHTKDFLYALDRACLVAKNNLIKIDISDDNLKISSKNDEIGNLEENIFIELEGSNLEIAFNAKYFMDALKTIDEEYISLELNTNVSPCILKPYDDDSYTYLLLPVRI</sequence>
<evidence type="ECO:0000256" key="5">
    <source>
        <dbReference type="ARBA" id="ARBA00022679"/>
    </source>
</evidence>
<dbReference type="Pfam" id="PF02767">
    <property type="entry name" value="DNA_pol3_beta_2"/>
    <property type="match status" value="1"/>
</dbReference>
<dbReference type="GO" id="GO:0003677">
    <property type="term" value="F:DNA binding"/>
    <property type="evidence" value="ECO:0007669"/>
    <property type="project" value="UniProtKB-UniRule"/>
</dbReference>
<evidence type="ECO:0000256" key="10">
    <source>
        <dbReference type="PIRNR" id="PIRNR000804"/>
    </source>
</evidence>
<evidence type="ECO:0000256" key="8">
    <source>
        <dbReference type="ARBA" id="ARBA00022932"/>
    </source>
</evidence>
<dbReference type="AlphaFoldDB" id="A0A1T5D2Z3"/>
<dbReference type="Gene3D" id="3.10.150.10">
    <property type="entry name" value="DNA Polymerase III, subunit A, domain 2"/>
    <property type="match status" value="1"/>
</dbReference>
<dbReference type="NCBIfam" id="TIGR00663">
    <property type="entry name" value="dnan"/>
    <property type="match status" value="1"/>
</dbReference>
<evidence type="ECO:0000256" key="6">
    <source>
        <dbReference type="ARBA" id="ARBA00022695"/>
    </source>
</evidence>
<keyword evidence="4 10" id="KW-0963">Cytoplasm</keyword>
<gene>
    <name evidence="14" type="ORF">SAMN02745120_2565</name>
</gene>
<dbReference type="Pfam" id="PF02768">
    <property type="entry name" value="DNA_pol3_beta_3"/>
    <property type="match status" value="1"/>
</dbReference>
<evidence type="ECO:0000256" key="9">
    <source>
        <dbReference type="ARBA" id="ARBA00023125"/>
    </source>
</evidence>
<dbReference type="GO" id="GO:0003887">
    <property type="term" value="F:DNA-directed DNA polymerase activity"/>
    <property type="evidence" value="ECO:0007669"/>
    <property type="project" value="UniProtKB-UniRule"/>
</dbReference>
<comment type="subcellular location">
    <subcellularLocation>
        <location evidence="1 10">Cytoplasm</location>
    </subcellularLocation>
</comment>
<dbReference type="GO" id="GO:0005737">
    <property type="term" value="C:cytoplasm"/>
    <property type="evidence" value="ECO:0007669"/>
    <property type="project" value="UniProtKB-SubCell"/>
</dbReference>
<dbReference type="PIRSF" id="PIRSF000804">
    <property type="entry name" value="DNA_pol_III_b"/>
    <property type="match status" value="1"/>
</dbReference>
<evidence type="ECO:0000259" key="13">
    <source>
        <dbReference type="Pfam" id="PF02768"/>
    </source>
</evidence>
<feature type="domain" description="DNA polymerase III beta sliding clamp C-terminal" evidence="13">
    <location>
        <begin position="245"/>
        <end position="362"/>
    </location>
</feature>
<proteinExistence type="inferred from homology"/>
<dbReference type="SMART" id="SM00480">
    <property type="entry name" value="POL3Bc"/>
    <property type="match status" value="1"/>
</dbReference>
<organism evidence="14 15">
    <name type="scientific">Acetoanaerobium noterae</name>
    <dbReference type="NCBI Taxonomy" id="745369"/>
    <lineage>
        <taxon>Bacteria</taxon>
        <taxon>Bacillati</taxon>
        <taxon>Bacillota</taxon>
        <taxon>Clostridia</taxon>
        <taxon>Peptostreptococcales</taxon>
        <taxon>Filifactoraceae</taxon>
        <taxon>Acetoanaerobium</taxon>
    </lineage>
</organism>
<dbReference type="PANTHER" id="PTHR30478:SF0">
    <property type="entry name" value="BETA SLIDING CLAMP"/>
    <property type="match status" value="1"/>
</dbReference>
<dbReference type="InterPro" id="IPR046938">
    <property type="entry name" value="DNA_clamp_sf"/>
</dbReference>
<name>A0A1T5D2Z3_9FIRM</name>
<dbReference type="GO" id="GO:0009360">
    <property type="term" value="C:DNA polymerase III complex"/>
    <property type="evidence" value="ECO:0007669"/>
    <property type="project" value="InterPro"/>
</dbReference>
<dbReference type="GO" id="GO:0006271">
    <property type="term" value="P:DNA strand elongation involved in DNA replication"/>
    <property type="evidence" value="ECO:0007669"/>
    <property type="project" value="TreeGrafter"/>
</dbReference>
<comment type="subunit">
    <text evidence="10">Forms a ring-shaped head-to-tail homodimer around DNA.</text>
</comment>
<keyword evidence="15" id="KW-1185">Reference proteome</keyword>
<evidence type="ECO:0000313" key="15">
    <source>
        <dbReference type="Proteomes" id="UP000243406"/>
    </source>
</evidence>
<evidence type="ECO:0000256" key="4">
    <source>
        <dbReference type="ARBA" id="ARBA00022490"/>
    </source>
</evidence>
<keyword evidence="8 10" id="KW-0239">DNA-directed DNA polymerase</keyword>
<keyword evidence="6 10" id="KW-0548">Nucleotidyltransferase</keyword>
<keyword evidence="5 10" id="KW-0808">Transferase</keyword>
<evidence type="ECO:0000259" key="11">
    <source>
        <dbReference type="Pfam" id="PF00712"/>
    </source>
</evidence>
<protein>
    <recommendedName>
        <fullName evidence="3 10">Beta sliding clamp</fullName>
    </recommendedName>
</protein>